<gene>
    <name evidence="2" type="ORF">CPB83DRAFT_887277</name>
</gene>
<dbReference type="AlphaFoldDB" id="A0A9P6E5I3"/>
<dbReference type="OrthoDB" id="8954335at2759"/>
<proteinExistence type="predicted"/>
<evidence type="ECO:0000313" key="2">
    <source>
        <dbReference type="EMBL" id="KAF9522865.1"/>
    </source>
</evidence>
<dbReference type="CDD" id="cd00882">
    <property type="entry name" value="Ras_like_GTPase"/>
    <property type="match status" value="1"/>
</dbReference>
<dbReference type="InterPro" id="IPR025662">
    <property type="entry name" value="Sigma_54_int_dom_ATP-bd_1"/>
</dbReference>
<comment type="caution">
    <text evidence="2">The sequence shown here is derived from an EMBL/GenBank/DDBJ whole genome shotgun (WGS) entry which is preliminary data.</text>
</comment>
<organism evidence="2 3">
    <name type="scientific">Crepidotus variabilis</name>
    <dbReference type="NCBI Taxonomy" id="179855"/>
    <lineage>
        <taxon>Eukaryota</taxon>
        <taxon>Fungi</taxon>
        <taxon>Dikarya</taxon>
        <taxon>Basidiomycota</taxon>
        <taxon>Agaricomycotina</taxon>
        <taxon>Agaricomycetes</taxon>
        <taxon>Agaricomycetidae</taxon>
        <taxon>Agaricales</taxon>
        <taxon>Agaricineae</taxon>
        <taxon>Crepidotaceae</taxon>
        <taxon>Crepidotus</taxon>
    </lineage>
</organism>
<dbReference type="Pfam" id="PF01926">
    <property type="entry name" value="MMR_HSR1"/>
    <property type="match status" value="1"/>
</dbReference>
<keyword evidence="3" id="KW-1185">Reference proteome</keyword>
<protein>
    <recommendedName>
        <fullName evidence="1">G domain-containing protein</fullName>
    </recommendedName>
</protein>
<dbReference type="Gene3D" id="3.40.50.300">
    <property type="entry name" value="P-loop containing nucleotide triphosphate hydrolases"/>
    <property type="match status" value="1"/>
</dbReference>
<evidence type="ECO:0000259" key="1">
    <source>
        <dbReference type="Pfam" id="PF01926"/>
    </source>
</evidence>
<dbReference type="InterPro" id="IPR027417">
    <property type="entry name" value="P-loop_NTPase"/>
</dbReference>
<sequence length="292" mass="33281">MANIIFFGETGSGKSSLVNMILGYEAALTSNATHGCTFQSDAYSTSINGVQFTLHDTSGLDEGEQGRVPHADAIVQLYSLLKRLNGGLSLLIFVMKAPARIRDSTKSNWRLFTEVMCRSNVPNALVITGLEQEANMDAWWPANQEHFRLNEIYPSAHACVTAIKGKMKRNGSYILQEEYDQSRKKVQDMIIATRRYDPWRMQTVEWLNQVVYETYYESRACRSSIERKRAVDTIRGAEEDLIGRLIGAILRDYKVDSQLPREMKVTKYSNLHCRDIRDRPLIAPSRQSNFIK</sequence>
<reference evidence="2" key="1">
    <citation type="submission" date="2020-11" db="EMBL/GenBank/DDBJ databases">
        <authorList>
            <consortium name="DOE Joint Genome Institute"/>
            <person name="Ahrendt S."/>
            <person name="Riley R."/>
            <person name="Andreopoulos W."/>
            <person name="Labutti K."/>
            <person name="Pangilinan J."/>
            <person name="Ruiz-Duenas F.J."/>
            <person name="Barrasa J.M."/>
            <person name="Sanchez-Garcia M."/>
            <person name="Camarero S."/>
            <person name="Miyauchi S."/>
            <person name="Serrano A."/>
            <person name="Linde D."/>
            <person name="Babiker R."/>
            <person name="Drula E."/>
            <person name="Ayuso-Fernandez I."/>
            <person name="Pacheco R."/>
            <person name="Padilla G."/>
            <person name="Ferreira P."/>
            <person name="Barriuso J."/>
            <person name="Kellner H."/>
            <person name="Castanera R."/>
            <person name="Alfaro M."/>
            <person name="Ramirez L."/>
            <person name="Pisabarro A.G."/>
            <person name="Kuo A."/>
            <person name="Tritt A."/>
            <person name="Lipzen A."/>
            <person name="He G."/>
            <person name="Yan M."/>
            <person name="Ng V."/>
            <person name="Cullen D."/>
            <person name="Martin F."/>
            <person name="Rosso M.-N."/>
            <person name="Henrissat B."/>
            <person name="Hibbett D."/>
            <person name="Martinez A.T."/>
            <person name="Grigoriev I.V."/>
        </authorList>
    </citation>
    <scope>NUCLEOTIDE SEQUENCE</scope>
    <source>
        <strain evidence="2">CBS 506.95</strain>
    </source>
</reference>
<dbReference type="Proteomes" id="UP000807306">
    <property type="component" value="Unassembled WGS sequence"/>
</dbReference>
<feature type="domain" description="G" evidence="1">
    <location>
        <begin position="4"/>
        <end position="68"/>
    </location>
</feature>
<dbReference type="SUPFAM" id="SSF52540">
    <property type="entry name" value="P-loop containing nucleoside triphosphate hydrolases"/>
    <property type="match status" value="1"/>
</dbReference>
<accession>A0A9P6E5I3</accession>
<dbReference type="InterPro" id="IPR006073">
    <property type="entry name" value="GTP-bd"/>
</dbReference>
<dbReference type="PROSITE" id="PS00675">
    <property type="entry name" value="SIGMA54_INTERACT_1"/>
    <property type="match status" value="1"/>
</dbReference>
<dbReference type="GO" id="GO:0005525">
    <property type="term" value="F:GTP binding"/>
    <property type="evidence" value="ECO:0007669"/>
    <property type="project" value="InterPro"/>
</dbReference>
<evidence type="ECO:0000313" key="3">
    <source>
        <dbReference type="Proteomes" id="UP000807306"/>
    </source>
</evidence>
<dbReference type="EMBL" id="MU157931">
    <property type="protein sequence ID" value="KAF9522865.1"/>
    <property type="molecule type" value="Genomic_DNA"/>
</dbReference>
<name>A0A9P6E5I3_9AGAR</name>